<dbReference type="EMBL" id="KI913177">
    <property type="protein sequence ID" value="ETV69286.1"/>
    <property type="molecule type" value="Genomic_DNA"/>
</dbReference>
<name>W4FQQ9_APHAT</name>
<reference evidence="1" key="1">
    <citation type="submission" date="2013-12" db="EMBL/GenBank/DDBJ databases">
        <title>The Genome Sequence of Aphanomyces astaci APO3.</title>
        <authorList>
            <consortium name="The Broad Institute Genomics Platform"/>
            <person name="Russ C."/>
            <person name="Tyler B."/>
            <person name="van West P."/>
            <person name="Dieguez-Uribeondo J."/>
            <person name="Young S.K."/>
            <person name="Zeng Q."/>
            <person name="Gargeya S."/>
            <person name="Fitzgerald M."/>
            <person name="Abouelleil A."/>
            <person name="Alvarado L."/>
            <person name="Chapman S.B."/>
            <person name="Gainer-Dewar J."/>
            <person name="Goldberg J."/>
            <person name="Griggs A."/>
            <person name="Gujja S."/>
            <person name="Hansen M."/>
            <person name="Howarth C."/>
            <person name="Imamovic A."/>
            <person name="Ireland A."/>
            <person name="Larimer J."/>
            <person name="McCowan C."/>
            <person name="Murphy C."/>
            <person name="Pearson M."/>
            <person name="Poon T.W."/>
            <person name="Priest M."/>
            <person name="Roberts A."/>
            <person name="Saif S."/>
            <person name="Shea T."/>
            <person name="Sykes S."/>
            <person name="Wortman J."/>
            <person name="Nusbaum C."/>
            <person name="Birren B."/>
        </authorList>
    </citation>
    <scope>NUCLEOTIDE SEQUENCE [LARGE SCALE GENOMIC DNA]</scope>
    <source>
        <strain evidence="1">APO3</strain>
    </source>
</reference>
<dbReference type="RefSeq" id="XP_009841143.1">
    <property type="nucleotide sequence ID" value="XM_009842841.1"/>
</dbReference>
<evidence type="ECO:0000313" key="1">
    <source>
        <dbReference type="EMBL" id="ETV69286.1"/>
    </source>
</evidence>
<dbReference type="AlphaFoldDB" id="W4FQQ9"/>
<sequence>MVGITKEQVHGIDAKKAQHRLNVLLNKHFSLNTESAKALGVDEVYNERTELFDELLALYDDMKEEQKEIAGKVANEAQRNENKGSNSISVGKLLKMMNAMQEDNKAELGFRMSQLEFQIIERWLQALGVSRARLEAARKSADESKGLRLDLA</sequence>
<dbReference type="GeneID" id="20816909"/>
<protein>
    <submittedName>
        <fullName evidence="1">Uncharacterized protein</fullName>
    </submittedName>
</protein>
<accession>W4FQQ9</accession>
<gene>
    <name evidence="1" type="ORF">H257_14913</name>
</gene>
<organism evidence="1">
    <name type="scientific">Aphanomyces astaci</name>
    <name type="common">Crayfish plague agent</name>
    <dbReference type="NCBI Taxonomy" id="112090"/>
    <lineage>
        <taxon>Eukaryota</taxon>
        <taxon>Sar</taxon>
        <taxon>Stramenopiles</taxon>
        <taxon>Oomycota</taxon>
        <taxon>Saprolegniomycetes</taxon>
        <taxon>Saprolegniales</taxon>
        <taxon>Verrucalvaceae</taxon>
        <taxon>Aphanomyces</taxon>
    </lineage>
</organism>
<dbReference type="VEuPathDB" id="FungiDB:H257_14913"/>
<proteinExistence type="predicted"/>
<dbReference type="OrthoDB" id="124949at2759"/>